<evidence type="ECO:0000256" key="1">
    <source>
        <dbReference type="SAM" id="MobiDB-lite"/>
    </source>
</evidence>
<feature type="compositionally biased region" description="Basic and acidic residues" evidence="1">
    <location>
        <begin position="43"/>
        <end position="59"/>
    </location>
</feature>
<protein>
    <submittedName>
        <fullName evidence="2">Uncharacterized protein</fullName>
    </submittedName>
</protein>
<keyword evidence="3" id="KW-1185">Reference proteome</keyword>
<sequence>MLSRLALPSLTGDRSGGSWEFSQEMGTKRIGIFQPLRVFEVSMEQRRNDKEGETGDTRETPSSGTTPTCENPEWPGRGLNPYRRGSGTAVAERLACLPPTRANRVQSPAGSLSDYRMLESCWTMSVVSGFFRLYPVSHAPSFRRCSIPQSIPRTNYMPRCEAGAEEDHLRQDMRPQPALETLNNRVAVGAVYNVLPASERDRDRDRERERGYSGT</sequence>
<reference evidence="2 3" key="1">
    <citation type="submission" date="2023-02" db="EMBL/GenBank/DDBJ databases">
        <title>LHISI_Scaffold_Assembly.</title>
        <authorList>
            <person name="Stuart O.P."/>
            <person name="Cleave R."/>
            <person name="Magrath M.J.L."/>
            <person name="Mikheyev A.S."/>
        </authorList>
    </citation>
    <scope>NUCLEOTIDE SEQUENCE [LARGE SCALE GENOMIC DNA]</scope>
    <source>
        <strain evidence="2">Daus_M_001</strain>
        <tissue evidence="2">Leg muscle</tissue>
    </source>
</reference>
<accession>A0ABQ9I3G5</accession>
<feature type="compositionally biased region" description="Polar residues" evidence="1">
    <location>
        <begin position="60"/>
        <end position="69"/>
    </location>
</feature>
<feature type="region of interest" description="Disordered" evidence="1">
    <location>
        <begin position="43"/>
        <end position="80"/>
    </location>
</feature>
<dbReference type="Proteomes" id="UP001159363">
    <property type="component" value="Chromosome 3"/>
</dbReference>
<feature type="region of interest" description="Disordered" evidence="1">
    <location>
        <begin position="1"/>
        <end position="21"/>
    </location>
</feature>
<proteinExistence type="predicted"/>
<evidence type="ECO:0000313" key="3">
    <source>
        <dbReference type="Proteomes" id="UP001159363"/>
    </source>
</evidence>
<dbReference type="EMBL" id="JARBHB010000003">
    <property type="protein sequence ID" value="KAJ8890886.1"/>
    <property type="molecule type" value="Genomic_DNA"/>
</dbReference>
<gene>
    <name evidence="2" type="ORF">PR048_010395</name>
</gene>
<name>A0ABQ9I3G5_9NEOP</name>
<organism evidence="2 3">
    <name type="scientific">Dryococelus australis</name>
    <dbReference type="NCBI Taxonomy" id="614101"/>
    <lineage>
        <taxon>Eukaryota</taxon>
        <taxon>Metazoa</taxon>
        <taxon>Ecdysozoa</taxon>
        <taxon>Arthropoda</taxon>
        <taxon>Hexapoda</taxon>
        <taxon>Insecta</taxon>
        <taxon>Pterygota</taxon>
        <taxon>Neoptera</taxon>
        <taxon>Polyneoptera</taxon>
        <taxon>Phasmatodea</taxon>
        <taxon>Verophasmatodea</taxon>
        <taxon>Anareolatae</taxon>
        <taxon>Phasmatidae</taxon>
        <taxon>Eurycanthinae</taxon>
        <taxon>Dryococelus</taxon>
    </lineage>
</organism>
<comment type="caution">
    <text evidence="2">The sequence shown here is derived from an EMBL/GenBank/DDBJ whole genome shotgun (WGS) entry which is preliminary data.</text>
</comment>
<evidence type="ECO:0000313" key="2">
    <source>
        <dbReference type="EMBL" id="KAJ8890886.1"/>
    </source>
</evidence>